<feature type="domain" description="Histidine kinase" evidence="7">
    <location>
        <begin position="587"/>
        <end position="808"/>
    </location>
</feature>
<accession>A0A6B9FM97</accession>
<dbReference type="InterPro" id="IPR001789">
    <property type="entry name" value="Sig_transdc_resp-reg_receiver"/>
</dbReference>
<dbReference type="Proteomes" id="UP000012488">
    <property type="component" value="Chromosome"/>
</dbReference>
<dbReference type="InterPro" id="IPR035965">
    <property type="entry name" value="PAS-like_dom_sf"/>
</dbReference>
<dbReference type="Pfam" id="PF01590">
    <property type="entry name" value="GAF"/>
    <property type="match status" value="1"/>
</dbReference>
<dbReference type="Gene3D" id="3.40.50.2300">
    <property type="match status" value="1"/>
</dbReference>
<dbReference type="Gene3D" id="3.30.450.40">
    <property type="match status" value="1"/>
</dbReference>
<evidence type="ECO:0000256" key="3">
    <source>
        <dbReference type="ARBA" id="ARBA00022553"/>
    </source>
</evidence>
<evidence type="ECO:0000256" key="5">
    <source>
        <dbReference type="ARBA" id="ARBA00022777"/>
    </source>
</evidence>
<keyword evidence="4" id="KW-0808">Transferase</keyword>
<dbReference type="InterPro" id="IPR000014">
    <property type="entry name" value="PAS"/>
</dbReference>
<dbReference type="Pfam" id="PF08448">
    <property type="entry name" value="PAS_4"/>
    <property type="match status" value="3"/>
</dbReference>
<dbReference type="Pfam" id="PF02518">
    <property type="entry name" value="HATPase_c"/>
    <property type="match status" value="1"/>
</dbReference>
<dbReference type="CDD" id="cd00156">
    <property type="entry name" value="REC"/>
    <property type="match status" value="1"/>
</dbReference>
<dbReference type="SUPFAM" id="SSF55781">
    <property type="entry name" value="GAF domain-like"/>
    <property type="match status" value="1"/>
</dbReference>
<dbReference type="PROSITE" id="PS50109">
    <property type="entry name" value="HIS_KIN"/>
    <property type="match status" value="1"/>
</dbReference>
<keyword evidence="5" id="KW-0418">Kinase</keyword>
<dbReference type="PROSITE" id="PS50113">
    <property type="entry name" value="PAC"/>
    <property type="match status" value="1"/>
</dbReference>
<feature type="domain" description="PAS" evidence="9">
    <location>
        <begin position="319"/>
        <end position="389"/>
    </location>
</feature>
<dbReference type="Pfam" id="PF00072">
    <property type="entry name" value="Response_reg"/>
    <property type="match status" value="1"/>
</dbReference>
<dbReference type="InterPro" id="IPR036890">
    <property type="entry name" value="HATPase_C_sf"/>
</dbReference>
<evidence type="ECO:0000313" key="12">
    <source>
        <dbReference type="Proteomes" id="UP000012488"/>
    </source>
</evidence>
<evidence type="ECO:0000256" key="2">
    <source>
        <dbReference type="ARBA" id="ARBA00012438"/>
    </source>
</evidence>
<reference evidence="11 12" key="1">
    <citation type="journal article" date="2012" name="Genet. Mol. Biol.">
        <title>Analysis of 16S rRNA and mxaF genes revealing insights into Methylobacterium niche-specific plant association.</title>
        <authorList>
            <person name="Dourado M.N."/>
            <person name="Andreote F.D."/>
            <person name="Dini-Andreote F."/>
            <person name="Conti R."/>
            <person name="Araujo J.M."/>
            <person name="Araujo W.L."/>
        </authorList>
    </citation>
    <scope>NUCLEOTIDE SEQUENCE [LARGE SCALE GENOMIC DNA]</scope>
    <source>
        <strain evidence="11 12">SR1.6/6</strain>
    </source>
</reference>
<dbReference type="EMBL" id="CP043538">
    <property type="protein sequence ID" value="QGY03663.1"/>
    <property type="molecule type" value="Genomic_DNA"/>
</dbReference>
<dbReference type="InterPro" id="IPR004358">
    <property type="entry name" value="Sig_transdc_His_kin-like_C"/>
</dbReference>
<dbReference type="SUPFAM" id="SSF47384">
    <property type="entry name" value="Homodimeric domain of signal transducing histidine kinase"/>
    <property type="match status" value="1"/>
</dbReference>
<dbReference type="InterPro" id="IPR003018">
    <property type="entry name" value="GAF"/>
</dbReference>
<dbReference type="Pfam" id="PF00512">
    <property type="entry name" value="HisKA"/>
    <property type="match status" value="1"/>
</dbReference>
<dbReference type="InterPro" id="IPR000700">
    <property type="entry name" value="PAS-assoc_C"/>
</dbReference>
<evidence type="ECO:0000259" key="9">
    <source>
        <dbReference type="PROSITE" id="PS50112"/>
    </source>
</evidence>
<protein>
    <recommendedName>
        <fullName evidence="2">histidine kinase</fullName>
        <ecNumber evidence="2">2.7.13.3</ecNumber>
    </recommendedName>
</protein>
<dbReference type="CDD" id="cd00082">
    <property type="entry name" value="HisKA"/>
    <property type="match status" value="1"/>
</dbReference>
<dbReference type="InterPro" id="IPR003594">
    <property type="entry name" value="HATPase_dom"/>
</dbReference>
<sequence>MDSLGRVRDVGYDAPVSRNRTMPRPSGFEPQHPQRLAALRAYAILDTPPEREFDEIAEMAAQACGTPMAHINFVDADRQWIKAAFGHAVRAMPLDFGFCTEAMREEGALVLPDLTAMPDSAANPLVTGEPHLRFYAGVPLVTPEGWAIGTLCVLDRVPRTLTDQQLFILKALARTVMTQLETRCAEAALRRNEERYRSLFAFIESGFCLVEMVFGEGDRAIDGRFLEVNPAFERQTGLTDAVGRQLQDLVPAPEQRWLDLYGRVALTGEPVRFEQEARALGRWYDVHAYRVDGPGRNRVAILFNDITERRWSELALQAREAELRLVADAMPVLIAFIDRNLVYRFANAAYETWTGRSASAVVGQTVQGLLGAEGFEARRAAIAQALAGHEVRQEWAWTFPDGEARTADTRYLPRRDAEGRVDGFYVFAHDVSERTRIEALLQSRAERLEAQVAAQTRDRDRVWTLSPVLKLVADRDGRAHAVNPSWSRALGWSEAETLGRPALDFVAPPERAAAQAALEPLCADRRVEDVELSCLTRAGDRRRVLWTVVPEDGLYYGFGRDITEQRQAEEALRQSQKLEAIGQLTGGVAHDFNNLLTIIRSSVEFLRRPELAEERRRRYLDAVSDTVDRAAKLTGQLLAFARRQALKPQVFDIGARLRSIADMLDSVTGARIRVAIELPDAPRFVRADESQFETALINMAVNARDAMDGEGGLTLRLESDRPMPPIRGHAGARGPFVAVRVTDTGAGIPASDLGRIFEPFFTTKEIGKGTGLGLSQVIGFAKQSGGDIDVESAVGCGTTFTLYLPQVEASAASDDAGSDDRREVEPQRGLCILVVEDNLGVGRFCTQILEDLGHAPVWTKSAEEALAELDRTPDRFDVVFSDVVMPGMGGFALARHLQASRPDLPVVLTSGYSHVLAKDDTHGFALVRKPYSAQQLAQVLYGAAKRRIRPRHAADELAHD</sequence>
<dbReference type="NCBIfam" id="TIGR00229">
    <property type="entry name" value="sensory_box"/>
    <property type="match status" value="3"/>
</dbReference>
<dbReference type="InterPro" id="IPR013656">
    <property type="entry name" value="PAS_4"/>
</dbReference>
<dbReference type="InterPro" id="IPR011006">
    <property type="entry name" value="CheY-like_superfamily"/>
</dbReference>
<dbReference type="EC" id="2.7.13.3" evidence="2"/>
<dbReference type="PROSITE" id="PS50112">
    <property type="entry name" value="PAS"/>
    <property type="match status" value="2"/>
</dbReference>
<dbReference type="CDD" id="cd00130">
    <property type="entry name" value="PAS"/>
    <property type="match status" value="3"/>
</dbReference>
<reference evidence="11 12" key="2">
    <citation type="journal article" date="2013" name="Genome Announc.">
        <title>Draft Genome Sequence of Methylobacterium mesophilicum Strain SR1.6/6, Isolated from Citrus sinensis.</title>
        <authorList>
            <person name="Marinho Almeida D."/>
            <person name="Dini-Andreote F."/>
            <person name="Camargo Neves A.A."/>
            <person name="Juca Ramos R.T."/>
            <person name="Andreote F.D."/>
            <person name="Carneiro A.R."/>
            <person name="Oliveira de Souza Lima A."/>
            <person name="Caracciolo Gomes de Sa P.H."/>
            <person name="Ribeiro Barbosa M.S."/>
            <person name="Araujo W.L."/>
            <person name="Silva A."/>
        </authorList>
    </citation>
    <scope>NUCLEOTIDE SEQUENCE [LARGE SCALE GENOMIC DNA]</scope>
    <source>
        <strain evidence="11 12">SR1.6/6</strain>
    </source>
</reference>
<dbReference type="Gene3D" id="1.10.287.130">
    <property type="match status" value="1"/>
</dbReference>
<feature type="domain" description="Response regulatory" evidence="8">
    <location>
        <begin position="831"/>
        <end position="944"/>
    </location>
</feature>
<evidence type="ECO:0000259" key="8">
    <source>
        <dbReference type="PROSITE" id="PS50110"/>
    </source>
</evidence>
<dbReference type="PROSITE" id="PS50110">
    <property type="entry name" value="RESPONSE_REGULATORY"/>
    <property type="match status" value="1"/>
</dbReference>
<dbReference type="Gene3D" id="3.30.565.10">
    <property type="entry name" value="Histidine kinase-like ATPase, C-terminal domain"/>
    <property type="match status" value="1"/>
</dbReference>
<feature type="domain" description="PAC" evidence="10">
    <location>
        <begin position="391"/>
        <end position="443"/>
    </location>
</feature>
<dbReference type="InterPro" id="IPR001610">
    <property type="entry name" value="PAC"/>
</dbReference>
<evidence type="ECO:0000313" key="11">
    <source>
        <dbReference type="EMBL" id="QGY03663.1"/>
    </source>
</evidence>
<dbReference type="SMART" id="SM00086">
    <property type="entry name" value="PAC"/>
    <property type="match status" value="2"/>
</dbReference>
<dbReference type="KEGG" id="mmes:MMSR116_18520"/>
<dbReference type="InterPro" id="IPR029016">
    <property type="entry name" value="GAF-like_dom_sf"/>
</dbReference>
<dbReference type="SUPFAM" id="SSF52172">
    <property type="entry name" value="CheY-like"/>
    <property type="match status" value="1"/>
</dbReference>
<organism evidence="11 12">
    <name type="scientific">Methylobacterium mesophilicum SR1.6/6</name>
    <dbReference type="NCBI Taxonomy" id="908290"/>
    <lineage>
        <taxon>Bacteria</taxon>
        <taxon>Pseudomonadati</taxon>
        <taxon>Pseudomonadota</taxon>
        <taxon>Alphaproteobacteria</taxon>
        <taxon>Hyphomicrobiales</taxon>
        <taxon>Methylobacteriaceae</taxon>
        <taxon>Methylobacterium</taxon>
    </lineage>
</organism>
<dbReference type="PRINTS" id="PR00344">
    <property type="entry name" value="BCTRLSENSOR"/>
</dbReference>
<gene>
    <name evidence="11" type="ORF">MMSR116_18520</name>
</gene>
<dbReference type="OrthoDB" id="9796100at2"/>
<dbReference type="SMART" id="SM00387">
    <property type="entry name" value="HATPase_c"/>
    <property type="match status" value="1"/>
</dbReference>
<dbReference type="InterPro" id="IPR036097">
    <property type="entry name" value="HisK_dim/P_sf"/>
</dbReference>
<feature type="domain" description="PAS" evidence="9">
    <location>
        <begin position="471"/>
        <end position="525"/>
    </location>
</feature>
<dbReference type="PANTHER" id="PTHR43065:SF49">
    <property type="entry name" value="HISTIDINE KINASE"/>
    <property type="match status" value="1"/>
</dbReference>
<evidence type="ECO:0000256" key="1">
    <source>
        <dbReference type="ARBA" id="ARBA00000085"/>
    </source>
</evidence>
<feature type="modified residue" description="4-aspartylphosphate" evidence="6">
    <location>
        <position position="882"/>
    </location>
</feature>
<dbReference type="GO" id="GO:0000155">
    <property type="term" value="F:phosphorelay sensor kinase activity"/>
    <property type="evidence" value="ECO:0007669"/>
    <property type="project" value="InterPro"/>
</dbReference>
<keyword evidence="3 6" id="KW-0597">Phosphoprotein</keyword>
<dbReference type="SUPFAM" id="SSF55785">
    <property type="entry name" value="PYP-like sensor domain (PAS domain)"/>
    <property type="match status" value="3"/>
</dbReference>
<dbReference type="SMART" id="SM00091">
    <property type="entry name" value="PAS"/>
    <property type="match status" value="3"/>
</dbReference>
<dbReference type="SUPFAM" id="SSF55874">
    <property type="entry name" value="ATPase domain of HSP90 chaperone/DNA topoisomerase II/histidine kinase"/>
    <property type="match status" value="1"/>
</dbReference>
<dbReference type="SMART" id="SM00448">
    <property type="entry name" value="REC"/>
    <property type="match status" value="1"/>
</dbReference>
<dbReference type="PANTHER" id="PTHR43065">
    <property type="entry name" value="SENSOR HISTIDINE KINASE"/>
    <property type="match status" value="1"/>
</dbReference>
<dbReference type="Gene3D" id="3.30.450.20">
    <property type="entry name" value="PAS domain"/>
    <property type="match status" value="3"/>
</dbReference>
<evidence type="ECO:0000259" key="7">
    <source>
        <dbReference type="PROSITE" id="PS50109"/>
    </source>
</evidence>
<dbReference type="InterPro" id="IPR003661">
    <property type="entry name" value="HisK_dim/P_dom"/>
</dbReference>
<dbReference type="SMART" id="SM00065">
    <property type="entry name" value="GAF"/>
    <property type="match status" value="1"/>
</dbReference>
<dbReference type="AlphaFoldDB" id="A0A6B9FM97"/>
<dbReference type="SMART" id="SM00388">
    <property type="entry name" value="HisKA"/>
    <property type="match status" value="1"/>
</dbReference>
<name>A0A6B9FM97_9HYPH</name>
<evidence type="ECO:0000256" key="6">
    <source>
        <dbReference type="PROSITE-ProRule" id="PRU00169"/>
    </source>
</evidence>
<evidence type="ECO:0000259" key="10">
    <source>
        <dbReference type="PROSITE" id="PS50113"/>
    </source>
</evidence>
<dbReference type="InterPro" id="IPR005467">
    <property type="entry name" value="His_kinase_dom"/>
</dbReference>
<proteinExistence type="predicted"/>
<comment type="catalytic activity">
    <reaction evidence="1">
        <text>ATP + protein L-histidine = ADP + protein N-phospho-L-histidine.</text>
        <dbReference type="EC" id="2.7.13.3"/>
    </reaction>
</comment>
<evidence type="ECO:0000256" key="4">
    <source>
        <dbReference type="ARBA" id="ARBA00022679"/>
    </source>
</evidence>